<dbReference type="PROSITE" id="PS50929">
    <property type="entry name" value="ABC_TM1F"/>
    <property type="match status" value="1"/>
</dbReference>
<evidence type="ECO:0000256" key="5">
    <source>
        <dbReference type="ARBA" id="ARBA00022840"/>
    </source>
</evidence>
<dbReference type="InterPro" id="IPR003593">
    <property type="entry name" value="AAA+_ATPase"/>
</dbReference>
<feature type="transmembrane region" description="Helical" evidence="8">
    <location>
        <begin position="53"/>
        <end position="71"/>
    </location>
</feature>
<keyword evidence="7 8" id="KW-0472">Membrane</keyword>
<dbReference type="GO" id="GO:0140359">
    <property type="term" value="F:ABC-type transporter activity"/>
    <property type="evidence" value="ECO:0007669"/>
    <property type="project" value="InterPro"/>
</dbReference>
<dbReference type="InterPro" id="IPR011527">
    <property type="entry name" value="ABC1_TM_dom"/>
</dbReference>
<organism evidence="11 12">
    <name type="scientific">Candidatus Uhrbacteria bacterium RIFCSPHIGHO2_12_FULL_60_25</name>
    <dbReference type="NCBI Taxonomy" id="1802399"/>
    <lineage>
        <taxon>Bacteria</taxon>
        <taxon>Candidatus Uhriibacteriota</taxon>
    </lineage>
</organism>
<keyword evidence="5" id="KW-0067">ATP-binding</keyword>
<feature type="transmembrane region" description="Helical" evidence="8">
    <location>
        <begin position="135"/>
        <end position="155"/>
    </location>
</feature>
<evidence type="ECO:0000313" key="12">
    <source>
        <dbReference type="Proteomes" id="UP000176603"/>
    </source>
</evidence>
<dbReference type="GO" id="GO:0005524">
    <property type="term" value="F:ATP binding"/>
    <property type="evidence" value="ECO:0007669"/>
    <property type="project" value="UniProtKB-KW"/>
</dbReference>
<keyword evidence="2" id="KW-0813">Transport</keyword>
<dbReference type="AlphaFoldDB" id="A0A1F7UIN5"/>
<dbReference type="Pfam" id="PF00664">
    <property type="entry name" value="ABC_membrane"/>
    <property type="match status" value="1"/>
</dbReference>
<comment type="caution">
    <text evidence="11">The sequence shown here is derived from an EMBL/GenBank/DDBJ whole genome shotgun (WGS) entry which is preliminary data.</text>
</comment>
<keyword evidence="4" id="KW-0547">Nucleotide-binding</keyword>
<feature type="domain" description="ABC transporter" evidence="9">
    <location>
        <begin position="334"/>
        <end position="568"/>
    </location>
</feature>
<dbReference type="Proteomes" id="UP000176603">
    <property type="component" value="Unassembled WGS sequence"/>
</dbReference>
<dbReference type="Gene3D" id="3.40.50.300">
    <property type="entry name" value="P-loop containing nucleotide triphosphate hydrolases"/>
    <property type="match status" value="1"/>
</dbReference>
<dbReference type="Gene3D" id="1.20.1560.10">
    <property type="entry name" value="ABC transporter type 1, transmembrane domain"/>
    <property type="match status" value="1"/>
</dbReference>
<dbReference type="PANTHER" id="PTHR24221">
    <property type="entry name" value="ATP-BINDING CASSETTE SUB-FAMILY B"/>
    <property type="match status" value="1"/>
</dbReference>
<dbReference type="CDD" id="cd07346">
    <property type="entry name" value="ABC_6TM_exporters"/>
    <property type="match status" value="1"/>
</dbReference>
<dbReference type="SUPFAM" id="SSF90123">
    <property type="entry name" value="ABC transporter transmembrane region"/>
    <property type="match status" value="1"/>
</dbReference>
<gene>
    <name evidence="11" type="ORF">A3E39_04470</name>
</gene>
<evidence type="ECO:0000256" key="1">
    <source>
        <dbReference type="ARBA" id="ARBA00004651"/>
    </source>
</evidence>
<dbReference type="SMART" id="SM00382">
    <property type="entry name" value="AAA"/>
    <property type="match status" value="1"/>
</dbReference>
<evidence type="ECO:0000259" key="10">
    <source>
        <dbReference type="PROSITE" id="PS50929"/>
    </source>
</evidence>
<evidence type="ECO:0000313" key="11">
    <source>
        <dbReference type="EMBL" id="OGL78141.1"/>
    </source>
</evidence>
<accession>A0A1F7UIN5</accession>
<dbReference type="InterPro" id="IPR027417">
    <property type="entry name" value="P-loop_NTPase"/>
</dbReference>
<evidence type="ECO:0000256" key="6">
    <source>
        <dbReference type="ARBA" id="ARBA00022989"/>
    </source>
</evidence>
<proteinExistence type="predicted"/>
<dbReference type="FunFam" id="3.40.50.300:FF:000287">
    <property type="entry name" value="Multidrug ABC transporter ATP-binding protein"/>
    <property type="match status" value="1"/>
</dbReference>
<dbReference type="GO" id="GO:0034040">
    <property type="term" value="F:ATPase-coupled lipid transmembrane transporter activity"/>
    <property type="evidence" value="ECO:0007669"/>
    <property type="project" value="TreeGrafter"/>
</dbReference>
<dbReference type="GO" id="GO:0016887">
    <property type="term" value="F:ATP hydrolysis activity"/>
    <property type="evidence" value="ECO:0007669"/>
    <property type="project" value="InterPro"/>
</dbReference>
<dbReference type="PROSITE" id="PS50893">
    <property type="entry name" value="ABC_TRANSPORTER_2"/>
    <property type="match status" value="1"/>
</dbReference>
<feature type="domain" description="ABC transmembrane type-1" evidence="10">
    <location>
        <begin position="21"/>
        <end position="293"/>
    </location>
</feature>
<dbReference type="InterPro" id="IPR036640">
    <property type="entry name" value="ABC1_TM_sf"/>
</dbReference>
<dbReference type="SUPFAM" id="SSF52540">
    <property type="entry name" value="P-loop containing nucleoside triphosphate hydrolases"/>
    <property type="match status" value="1"/>
</dbReference>
<dbReference type="PROSITE" id="PS00211">
    <property type="entry name" value="ABC_TRANSPORTER_1"/>
    <property type="match status" value="1"/>
</dbReference>
<evidence type="ECO:0000256" key="2">
    <source>
        <dbReference type="ARBA" id="ARBA00022448"/>
    </source>
</evidence>
<name>A0A1F7UIN5_9BACT</name>
<evidence type="ECO:0000256" key="8">
    <source>
        <dbReference type="SAM" id="Phobius"/>
    </source>
</evidence>
<dbReference type="InterPro" id="IPR039421">
    <property type="entry name" value="Type_1_exporter"/>
</dbReference>
<dbReference type="EMBL" id="MGEH01000037">
    <property type="protein sequence ID" value="OGL78141.1"/>
    <property type="molecule type" value="Genomic_DNA"/>
</dbReference>
<dbReference type="PANTHER" id="PTHR24221:SF654">
    <property type="entry name" value="ATP-BINDING CASSETTE SUB-FAMILY B MEMBER 6"/>
    <property type="match status" value="1"/>
</dbReference>
<evidence type="ECO:0000259" key="9">
    <source>
        <dbReference type="PROSITE" id="PS50893"/>
    </source>
</evidence>
<keyword evidence="3 8" id="KW-0812">Transmembrane</keyword>
<sequence>MKLETLRFLARTLRPHRHTVIGLSALAALAAVFDAAIPVIYGRALDGVIQRRGMNALAALLGAWLVLRLVTDWLRREIYKRGLAITRVTARKIDADALAHLLSLPLSFHHEYRSGEIQERINRLRNSFENFMNQGLFDLVPGVFTVVFMTIYLAYLDLRLGAANIVIVCVFALWSDALIPRLDRAWDDIEKGWRKRYGRMWDALRNIGIVKANSAEAFERRFVGKLMKNDAKLDEKLTVLFNKNAARQDIVSGVGTVVLFGIAALAITDGAISPGQLATVLGYSYLTWAMVRRYLWVRWEFTSLDVYRRKFEEMMTMPEERYGVGRTLDIQGAVDFQHVRFRYREDRPVLTDVSFQAEPGQTVAIVGESGEGKTTIVELLSRYYEPKRGRILIDGTDTREIELGSLRSQLAYVPQDLTLFHDTLRQNIRYGRLDASDREVETAAGLAALHDWIKKLPDGYKTVVGERGLKLSAGERQRVALARAFLRNPKILILDEPTSNLDASTEAVIQQSLQTLMRGRTTFIIAHRLRTVREAGNILVLQHGRIVEQGSHHELMAAGGEYRRLHDLQFRDA</sequence>
<evidence type="ECO:0008006" key="13">
    <source>
        <dbReference type="Google" id="ProtNLM"/>
    </source>
</evidence>
<comment type="subcellular location">
    <subcellularLocation>
        <location evidence="1">Cell membrane</location>
        <topology evidence="1">Multi-pass membrane protein</topology>
    </subcellularLocation>
</comment>
<feature type="transmembrane region" description="Helical" evidence="8">
    <location>
        <begin position="20"/>
        <end position="41"/>
    </location>
</feature>
<dbReference type="GO" id="GO:0005886">
    <property type="term" value="C:plasma membrane"/>
    <property type="evidence" value="ECO:0007669"/>
    <property type="project" value="UniProtKB-SubCell"/>
</dbReference>
<dbReference type="InterPro" id="IPR017871">
    <property type="entry name" value="ABC_transporter-like_CS"/>
</dbReference>
<reference evidence="11 12" key="1">
    <citation type="journal article" date="2016" name="Nat. Commun.">
        <title>Thousands of microbial genomes shed light on interconnected biogeochemical processes in an aquifer system.</title>
        <authorList>
            <person name="Anantharaman K."/>
            <person name="Brown C.T."/>
            <person name="Hug L.A."/>
            <person name="Sharon I."/>
            <person name="Castelle C.J."/>
            <person name="Probst A.J."/>
            <person name="Thomas B.C."/>
            <person name="Singh A."/>
            <person name="Wilkins M.J."/>
            <person name="Karaoz U."/>
            <person name="Brodie E.L."/>
            <person name="Williams K.H."/>
            <person name="Hubbard S.S."/>
            <person name="Banfield J.F."/>
        </authorList>
    </citation>
    <scope>NUCLEOTIDE SEQUENCE [LARGE SCALE GENOMIC DNA]</scope>
</reference>
<evidence type="ECO:0000256" key="4">
    <source>
        <dbReference type="ARBA" id="ARBA00022741"/>
    </source>
</evidence>
<protein>
    <recommendedName>
        <fullName evidence="13">ABC transporter</fullName>
    </recommendedName>
</protein>
<dbReference type="STRING" id="1802399.A3E39_04470"/>
<dbReference type="Pfam" id="PF00005">
    <property type="entry name" value="ABC_tran"/>
    <property type="match status" value="1"/>
</dbReference>
<evidence type="ECO:0000256" key="3">
    <source>
        <dbReference type="ARBA" id="ARBA00022692"/>
    </source>
</evidence>
<dbReference type="InterPro" id="IPR003439">
    <property type="entry name" value="ABC_transporter-like_ATP-bd"/>
</dbReference>
<keyword evidence="6 8" id="KW-1133">Transmembrane helix</keyword>
<feature type="transmembrane region" description="Helical" evidence="8">
    <location>
        <begin position="161"/>
        <end position="179"/>
    </location>
</feature>
<evidence type="ECO:0000256" key="7">
    <source>
        <dbReference type="ARBA" id="ARBA00023136"/>
    </source>
</evidence>
<feature type="transmembrane region" description="Helical" evidence="8">
    <location>
        <begin position="250"/>
        <end position="268"/>
    </location>
</feature>